<dbReference type="PANTHER" id="PTHR12277">
    <property type="entry name" value="ALPHA/BETA HYDROLASE DOMAIN-CONTAINING PROTEIN"/>
    <property type="match status" value="1"/>
</dbReference>
<feature type="transmembrane region" description="Helical" evidence="2">
    <location>
        <begin position="107"/>
        <end position="128"/>
    </location>
</feature>
<feature type="region of interest" description="Disordered" evidence="1">
    <location>
        <begin position="1"/>
        <end position="36"/>
    </location>
</feature>
<comment type="caution">
    <text evidence="3">The sequence shown here is derived from an EMBL/GenBank/DDBJ whole genome shotgun (WGS) entry which is preliminary data.</text>
</comment>
<protein>
    <recommendedName>
        <fullName evidence="5">Serine aminopeptidase S33 domain-containing protein</fullName>
    </recommendedName>
</protein>
<keyword evidence="2" id="KW-1133">Transmembrane helix</keyword>
<sequence>MPSSDSGARGLGEGTSADDIELQRLTDEDLRPRTNPENPLGSCCTRPCCTICSKSPQRSRQLNDWCFTPAWWFSFIGGYLLLCLVINLVCPAATISPFYDIGGDADAVALFLCVSSAVIVGGSILFVRRREPERRQAGTVLAKRIAVLIAVYLVVCIPAYYSAKESLYHDVDGGDNGFATEFEFEGMDGVKLKGLTKVMYSSSSSGKDESEITHYPLVFLGGTGINMYGNVYAVRNFLYDWLAQVDEPVAFDYYTFSYRGFKPNTGHLPSEANIKGDSEHIFDYVKGLYPGQRPLLFSHSLGTGPTTALLSKFGEDEEGGPACVGLAMPYSSMHQTINELGFYTPLILMPVIDGWNSNKRIRKMNENVPLVILSAGQDELIAPHHQKKQFEAAASNTKKLFYSEDADHNDLRTPITLNLLEHLKFMDSCIARV</sequence>
<dbReference type="OrthoDB" id="10249433at2759"/>
<evidence type="ECO:0000256" key="1">
    <source>
        <dbReference type="SAM" id="MobiDB-lite"/>
    </source>
</evidence>
<dbReference type="EMBL" id="BRXY01000037">
    <property type="protein sequence ID" value="GMH55906.1"/>
    <property type="molecule type" value="Genomic_DNA"/>
</dbReference>
<dbReference type="InterPro" id="IPR029058">
    <property type="entry name" value="AB_hydrolase_fold"/>
</dbReference>
<feature type="transmembrane region" description="Helical" evidence="2">
    <location>
        <begin position="140"/>
        <end position="161"/>
    </location>
</feature>
<feature type="compositionally biased region" description="Basic and acidic residues" evidence="1">
    <location>
        <begin position="21"/>
        <end position="34"/>
    </location>
</feature>
<reference evidence="4" key="1">
    <citation type="journal article" date="2023" name="Commun. Biol.">
        <title>Genome analysis of Parmales, the sister group of diatoms, reveals the evolutionary specialization of diatoms from phago-mixotrophs to photoautotrophs.</title>
        <authorList>
            <person name="Ban H."/>
            <person name="Sato S."/>
            <person name="Yoshikawa S."/>
            <person name="Yamada K."/>
            <person name="Nakamura Y."/>
            <person name="Ichinomiya M."/>
            <person name="Sato N."/>
            <person name="Blanc-Mathieu R."/>
            <person name="Endo H."/>
            <person name="Kuwata A."/>
            <person name="Ogata H."/>
        </authorList>
    </citation>
    <scope>NUCLEOTIDE SEQUENCE [LARGE SCALE GENOMIC DNA]</scope>
    <source>
        <strain evidence="4">NIES 3701</strain>
    </source>
</reference>
<evidence type="ECO:0008006" key="5">
    <source>
        <dbReference type="Google" id="ProtNLM"/>
    </source>
</evidence>
<dbReference type="AlphaFoldDB" id="A0A9W6ZPB2"/>
<keyword evidence="4" id="KW-1185">Reference proteome</keyword>
<dbReference type="Gene3D" id="3.40.50.1820">
    <property type="entry name" value="alpha/beta hydrolase"/>
    <property type="match status" value="1"/>
</dbReference>
<gene>
    <name evidence="3" type="ORF">TrST_g5153</name>
</gene>
<dbReference type="SUPFAM" id="SSF53474">
    <property type="entry name" value="alpha/beta-Hydrolases"/>
    <property type="match status" value="1"/>
</dbReference>
<evidence type="ECO:0000313" key="4">
    <source>
        <dbReference type="Proteomes" id="UP001165085"/>
    </source>
</evidence>
<dbReference type="PANTHER" id="PTHR12277:SF81">
    <property type="entry name" value="PROTEIN ABHD13"/>
    <property type="match status" value="1"/>
</dbReference>
<proteinExistence type="predicted"/>
<organism evidence="3 4">
    <name type="scientific">Triparma strigata</name>
    <dbReference type="NCBI Taxonomy" id="1606541"/>
    <lineage>
        <taxon>Eukaryota</taxon>
        <taxon>Sar</taxon>
        <taxon>Stramenopiles</taxon>
        <taxon>Ochrophyta</taxon>
        <taxon>Bolidophyceae</taxon>
        <taxon>Parmales</taxon>
        <taxon>Triparmaceae</taxon>
        <taxon>Triparma</taxon>
    </lineage>
</organism>
<feature type="transmembrane region" description="Helical" evidence="2">
    <location>
        <begin position="70"/>
        <end position="95"/>
    </location>
</feature>
<keyword evidence="2" id="KW-0812">Transmembrane</keyword>
<accession>A0A9W6ZPB2</accession>
<keyword evidence="2" id="KW-0472">Membrane</keyword>
<evidence type="ECO:0000313" key="3">
    <source>
        <dbReference type="EMBL" id="GMH55906.1"/>
    </source>
</evidence>
<dbReference type="Proteomes" id="UP001165085">
    <property type="component" value="Unassembled WGS sequence"/>
</dbReference>
<name>A0A9W6ZPB2_9STRA</name>
<evidence type="ECO:0000256" key="2">
    <source>
        <dbReference type="SAM" id="Phobius"/>
    </source>
</evidence>